<dbReference type="Pfam" id="PF07486">
    <property type="entry name" value="Hydrolase_2"/>
    <property type="match status" value="1"/>
</dbReference>
<accession>A0ABP3QLU9</accession>
<evidence type="ECO:0000259" key="1">
    <source>
        <dbReference type="Pfam" id="PF07486"/>
    </source>
</evidence>
<sequence>MRFLSLRKFGRRSKGLSQTEWQYPAQGYCPEDGRYYAVRAYPRVEQSRHGVVAPALIAAAFSLLSTTAIAFQDMASLVTSSEQGENRWTAYMTPAPAGSVHKAEMQFVDASLVTGSVAAAGINVEGIGKVAVGGVSRQAKLGVDDPDPDEARIVRGDKQGRIVTIAPVAPQRAFSAGSLLDRVSMISRPAEKTDAKMRFDKSPIEGQEIAITMAFHRPVVAKPKVPVPTMLASLITNDTPDSLALGYAPPKPDYARNSPFEAILSPDESDGRFVPPIGPKDHAWAAAPLPPSAFEKKEQQCLAEAVYYEARGETVKGQVGVAQVVLNRVRNPAYPSTICGVVYQNQNMLNACQFSFACDGQKHRVTEMAEWEMAKQVAKTVSAGQIWLPEVGSATHYHATYVSPKWGPTMIKVSQIGLHIFYRTRYGGWS</sequence>
<dbReference type="EMBL" id="BAAADE010000001">
    <property type="protein sequence ID" value="GAA0592584.1"/>
    <property type="molecule type" value="Genomic_DNA"/>
</dbReference>
<name>A0ABP3QLU9_9HYPH</name>
<evidence type="ECO:0000313" key="3">
    <source>
        <dbReference type="Proteomes" id="UP001424441"/>
    </source>
</evidence>
<keyword evidence="3" id="KW-1185">Reference proteome</keyword>
<gene>
    <name evidence="2" type="ORF">GCM10008943_04530</name>
</gene>
<feature type="domain" description="Cell wall hydrolase SleB" evidence="1">
    <location>
        <begin position="312"/>
        <end position="422"/>
    </location>
</feature>
<proteinExistence type="predicted"/>
<protein>
    <submittedName>
        <fullName evidence="2">Cell wall hydrolase</fullName>
    </submittedName>
</protein>
<dbReference type="InterPro" id="IPR042047">
    <property type="entry name" value="SleB_dom1"/>
</dbReference>
<dbReference type="GO" id="GO:0016787">
    <property type="term" value="F:hydrolase activity"/>
    <property type="evidence" value="ECO:0007669"/>
    <property type="project" value="UniProtKB-KW"/>
</dbReference>
<dbReference type="Proteomes" id="UP001424441">
    <property type="component" value="Unassembled WGS sequence"/>
</dbReference>
<comment type="caution">
    <text evidence="2">The sequence shown here is derived from an EMBL/GenBank/DDBJ whole genome shotgun (WGS) entry which is preliminary data.</text>
</comment>
<reference evidence="3" key="1">
    <citation type="journal article" date="2019" name="Int. J. Syst. Evol. Microbiol.">
        <title>The Global Catalogue of Microorganisms (GCM) 10K type strain sequencing project: providing services to taxonomists for standard genome sequencing and annotation.</title>
        <authorList>
            <consortium name="The Broad Institute Genomics Platform"/>
            <consortium name="The Broad Institute Genome Sequencing Center for Infectious Disease"/>
            <person name="Wu L."/>
            <person name="Ma J."/>
        </authorList>
    </citation>
    <scope>NUCLEOTIDE SEQUENCE [LARGE SCALE GENOMIC DNA]</scope>
    <source>
        <strain evidence="3">JCM 15115</strain>
    </source>
</reference>
<dbReference type="Gene3D" id="1.10.10.2520">
    <property type="entry name" value="Cell wall hydrolase SleB, domain 1"/>
    <property type="match status" value="1"/>
</dbReference>
<organism evidence="2 3">
    <name type="scientific">Paenochrobactrum glaciei</name>
    <dbReference type="NCBI Taxonomy" id="486407"/>
    <lineage>
        <taxon>Bacteria</taxon>
        <taxon>Pseudomonadati</taxon>
        <taxon>Pseudomonadota</taxon>
        <taxon>Alphaproteobacteria</taxon>
        <taxon>Hyphomicrobiales</taxon>
        <taxon>Brucellaceae</taxon>
        <taxon>Paenochrobactrum</taxon>
    </lineage>
</organism>
<dbReference type="InterPro" id="IPR011105">
    <property type="entry name" value="Cell_wall_hydrolase_SleB"/>
</dbReference>
<keyword evidence="2" id="KW-0378">Hydrolase</keyword>
<evidence type="ECO:0000313" key="2">
    <source>
        <dbReference type="EMBL" id="GAA0592584.1"/>
    </source>
</evidence>
<dbReference type="RefSeq" id="WP_343800758.1">
    <property type="nucleotide sequence ID" value="NZ_BAAADE010000001.1"/>
</dbReference>